<dbReference type="SUPFAM" id="SSF48113">
    <property type="entry name" value="Heme-dependent peroxidases"/>
    <property type="match status" value="1"/>
</dbReference>
<protein>
    <recommendedName>
        <fullName evidence="8">Peroxidase</fullName>
        <ecNumber evidence="8">1.11.1.-</ecNumber>
    </recommendedName>
</protein>
<dbReference type="Pfam" id="PF00141">
    <property type="entry name" value="peroxidase"/>
    <property type="match status" value="1"/>
</dbReference>
<comment type="caution">
    <text evidence="11">The sequence shown here is derived from an EMBL/GenBank/DDBJ whole genome shotgun (WGS) entry which is preliminary data.</text>
</comment>
<dbReference type="GO" id="GO:0046872">
    <property type="term" value="F:metal ion binding"/>
    <property type="evidence" value="ECO:0007669"/>
    <property type="project" value="UniProtKB-UniRule"/>
</dbReference>
<dbReference type="EC" id="1.11.1.-" evidence="8"/>
<evidence type="ECO:0000313" key="12">
    <source>
        <dbReference type="Proteomes" id="UP001222325"/>
    </source>
</evidence>
<keyword evidence="3 8" id="KW-0575">Peroxidase</keyword>
<evidence type="ECO:0000256" key="9">
    <source>
        <dbReference type="SAM" id="SignalP"/>
    </source>
</evidence>
<comment type="similarity">
    <text evidence="2">Belongs to the peroxidase family. Cytochrome c peroxidase subfamily.</text>
</comment>
<dbReference type="PROSITE" id="PS50873">
    <property type="entry name" value="PEROXIDASE_4"/>
    <property type="match status" value="1"/>
</dbReference>
<accession>A0AAD6U0J0</accession>
<dbReference type="GO" id="GO:0004601">
    <property type="term" value="F:peroxidase activity"/>
    <property type="evidence" value="ECO:0007669"/>
    <property type="project" value="UniProtKB-KW"/>
</dbReference>
<organism evidence="11 12">
    <name type="scientific">Mycena belliarum</name>
    <dbReference type="NCBI Taxonomy" id="1033014"/>
    <lineage>
        <taxon>Eukaryota</taxon>
        <taxon>Fungi</taxon>
        <taxon>Dikarya</taxon>
        <taxon>Basidiomycota</taxon>
        <taxon>Agaricomycotina</taxon>
        <taxon>Agaricomycetes</taxon>
        <taxon>Agaricomycetidae</taxon>
        <taxon>Agaricales</taxon>
        <taxon>Marasmiineae</taxon>
        <taxon>Mycenaceae</taxon>
        <taxon>Mycena</taxon>
    </lineage>
</organism>
<dbReference type="AlphaFoldDB" id="A0AAD6U0J0"/>
<evidence type="ECO:0000256" key="2">
    <source>
        <dbReference type="ARBA" id="ARBA00005997"/>
    </source>
</evidence>
<evidence type="ECO:0000313" key="11">
    <source>
        <dbReference type="EMBL" id="KAJ7082842.1"/>
    </source>
</evidence>
<evidence type="ECO:0000256" key="5">
    <source>
        <dbReference type="ARBA" id="ARBA00022723"/>
    </source>
</evidence>
<keyword evidence="5" id="KW-0479">Metal-binding</keyword>
<dbReference type="GO" id="GO:0020037">
    <property type="term" value="F:heme binding"/>
    <property type="evidence" value="ECO:0007669"/>
    <property type="project" value="UniProtKB-UniRule"/>
</dbReference>
<dbReference type="GO" id="GO:0000302">
    <property type="term" value="P:response to reactive oxygen species"/>
    <property type="evidence" value="ECO:0007669"/>
    <property type="project" value="TreeGrafter"/>
</dbReference>
<evidence type="ECO:0000256" key="6">
    <source>
        <dbReference type="ARBA" id="ARBA00023002"/>
    </source>
</evidence>
<dbReference type="Proteomes" id="UP001222325">
    <property type="component" value="Unassembled WGS sequence"/>
</dbReference>
<name>A0AAD6U0J0_9AGAR</name>
<evidence type="ECO:0000256" key="3">
    <source>
        <dbReference type="ARBA" id="ARBA00022559"/>
    </source>
</evidence>
<dbReference type="GO" id="GO:0034599">
    <property type="term" value="P:cellular response to oxidative stress"/>
    <property type="evidence" value="ECO:0007669"/>
    <property type="project" value="InterPro"/>
</dbReference>
<sequence length="533" mass="57319">MFTLGFLALAGTAAAYVWPSPQLDALEAERWDQDDKFSGLRGFIKPCDFYTFGDGTGRANTADWIRTAYHDMATHNVEDGTGGLDASIRFAEELARGENPGNGFQNTMDVFISAATRYVSMADLVALGLITSVESCGGPEIPFRGGRIDAEKPNTPGVPEPSQDVQSHIASFARQGFTQAEMIGLVACGHTFGGVQHEQFPNTVPQLNDSNNTLSVQHFDSTFGHFDNNVATEYISGTTTNPLVAGANDTTNSDKRIFASDGNVTMKSFADSAEVFASTCGSLLARMLDTVPRGVNLTEVIQPVPVKPTQVTLVLDGDSLKLSGLVRLFNQSEDPSRSVGLTYENHAGKTSDVIPLQADHQSTTMGGRIRSSWYSFNGTESGTLSLDAAAGITRLGFTVNGKVEDQGGVGFAVQDGFMFAASTCSHPGFPLKGRFDVAVRNGFNVTRLYLGKEARDAVDRVIVRELDIALSAQVPAGKSYVVHSIDIQDGDNYFIGAEVDGKKLSTVEKRSLWNVDTCVSTPQRRAHPRTRGQ</sequence>
<dbReference type="GO" id="GO:0042744">
    <property type="term" value="P:hydrogen peroxide catabolic process"/>
    <property type="evidence" value="ECO:0007669"/>
    <property type="project" value="TreeGrafter"/>
</dbReference>
<keyword evidence="6 8" id="KW-0560">Oxidoreductase</keyword>
<evidence type="ECO:0000256" key="8">
    <source>
        <dbReference type="RuleBase" id="RU363051"/>
    </source>
</evidence>
<feature type="signal peptide" evidence="9">
    <location>
        <begin position="1"/>
        <end position="15"/>
    </location>
</feature>
<dbReference type="Gene3D" id="1.10.420.10">
    <property type="entry name" value="Peroxidase, domain 2"/>
    <property type="match status" value="1"/>
</dbReference>
<feature type="chain" id="PRO_5042136621" description="Peroxidase" evidence="9">
    <location>
        <begin position="16"/>
        <end position="533"/>
    </location>
</feature>
<dbReference type="InterPro" id="IPR010255">
    <property type="entry name" value="Haem_peroxidase_sf"/>
</dbReference>
<keyword evidence="9" id="KW-0732">Signal</keyword>
<evidence type="ECO:0000256" key="7">
    <source>
        <dbReference type="ARBA" id="ARBA00023004"/>
    </source>
</evidence>
<comment type="function">
    <text evidence="1">Destroys radicals which are normally produced within the cells and which are toxic to biological systems.</text>
</comment>
<gene>
    <name evidence="11" type="ORF">B0H15DRAFT_889485</name>
</gene>
<reference evidence="11" key="1">
    <citation type="submission" date="2023-03" db="EMBL/GenBank/DDBJ databases">
        <title>Massive genome expansion in bonnet fungi (Mycena s.s.) driven by repeated elements and novel gene families across ecological guilds.</title>
        <authorList>
            <consortium name="Lawrence Berkeley National Laboratory"/>
            <person name="Harder C.B."/>
            <person name="Miyauchi S."/>
            <person name="Viragh M."/>
            <person name="Kuo A."/>
            <person name="Thoen E."/>
            <person name="Andreopoulos B."/>
            <person name="Lu D."/>
            <person name="Skrede I."/>
            <person name="Drula E."/>
            <person name="Henrissat B."/>
            <person name="Morin E."/>
            <person name="Kohler A."/>
            <person name="Barry K."/>
            <person name="LaButti K."/>
            <person name="Morin E."/>
            <person name="Salamov A."/>
            <person name="Lipzen A."/>
            <person name="Mereny Z."/>
            <person name="Hegedus B."/>
            <person name="Baldrian P."/>
            <person name="Stursova M."/>
            <person name="Weitz H."/>
            <person name="Taylor A."/>
            <person name="Grigoriev I.V."/>
            <person name="Nagy L.G."/>
            <person name="Martin F."/>
            <person name="Kauserud H."/>
        </authorList>
    </citation>
    <scope>NUCLEOTIDE SEQUENCE</scope>
    <source>
        <strain evidence="11">CBHHK173m</strain>
    </source>
</reference>
<evidence type="ECO:0000259" key="10">
    <source>
        <dbReference type="PROSITE" id="PS50873"/>
    </source>
</evidence>
<dbReference type="PRINTS" id="PR00458">
    <property type="entry name" value="PEROXIDASE"/>
</dbReference>
<dbReference type="InterPro" id="IPR002207">
    <property type="entry name" value="Peroxidase_I"/>
</dbReference>
<dbReference type="PRINTS" id="PR00459">
    <property type="entry name" value="ASPEROXIDASE"/>
</dbReference>
<dbReference type="InterPro" id="IPR044831">
    <property type="entry name" value="Ccp1-like"/>
</dbReference>
<dbReference type="PANTHER" id="PTHR31356:SF53">
    <property type="entry name" value="HEME PEROXIDASE"/>
    <property type="match status" value="1"/>
</dbReference>
<dbReference type="EMBL" id="JARJCN010000043">
    <property type="protein sequence ID" value="KAJ7082842.1"/>
    <property type="molecule type" value="Genomic_DNA"/>
</dbReference>
<evidence type="ECO:0000256" key="1">
    <source>
        <dbReference type="ARBA" id="ARBA00003917"/>
    </source>
</evidence>
<feature type="domain" description="Plant heme peroxidase family profile" evidence="10">
    <location>
        <begin position="43"/>
        <end position="327"/>
    </location>
</feature>
<dbReference type="Gene3D" id="1.10.520.10">
    <property type="match status" value="1"/>
</dbReference>
<keyword evidence="12" id="KW-1185">Reference proteome</keyword>
<evidence type="ECO:0000256" key="4">
    <source>
        <dbReference type="ARBA" id="ARBA00022617"/>
    </source>
</evidence>
<proteinExistence type="inferred from homology"/>
<keyword evidence="7" id="KW-0408">Iron</keyword>
<dbReference type="InterPro" id="IPR002016">
    <property type="entry name" value="Haem_peroxidase"/>
</dbReference>
<dbReference type="PANTHER" id="PTHR31356">
    <property type="entry name" value="THYLAKOID LUMENAL 29 KDA PROTEIN, CHLOROPLASTIC-RELATED"/>
    <property type="match status" value="1"/>
</dbReference>
<keyword evidence="4" id="KW-0349">Heme</keyword>